<feature type="compositionally biased region" description="Basic and acidic residues" evidence="1">
    <location>
        <begin position="1"/>
        <end position="15"/>
    </location>
</feature>
<feature type="region of interest" description="Disordered" evidence="1">
    <location>
        <begin position="1"/>
        <end position="64"/>
    </location>
</feature>
<feature type="region of interest" description="Disordered" evidence="1">
    <location>
        <begin position="88"/>
        <end position="121"/>
    </location>
</feature>
<feature type="compositionally biased region" description="Basic and acidic residues" evidence="1">
    <location>
        <begin position="300"/>
        <end position="318"/>
    </location>
</feature>
<feature type="compositionally biased region" description="Polar residues" evidence="1">
    <location>
        <begin position="338"/>
        <end position="347"/>
    </location>
</feature>
<dbReference type="AlphaFoldDB" id="A0A836LK03"/>
<reference evidence="2 3" key="1">
    <citation type="submission" date="2021-02" db="EMBL/GenBank/DDBJ databases">
        <title>Porcisia hertigi Genome sequencing and assembly.</title>
        <authorList>
            <person name="Almutairi H."/>
            <person name="Gatherer D."/>
        </authorList>
    </citation>
    <scope>NUCLEOTIDE SEQUENCE [LARGE SCALE GENOMIC DNA]</scope>
    <source>
        <strain evidence="2 3">C119</strain>
    </source>
</reference>
<comment type="caution">
    <text evidence="2">The sequence shown here is derived from an EMBL/GenBank/DDBJ whole genome shotgun (WGS) entry which is preliminary data.</text>
</comment>
<gene>
    <name evidence="2" type="ORF">JKF63_06422</name>
</gene>
<dbReference type="GeneID" id="94292449"/>
<name>A0A836LK03_9TRYP</name>
<feature type="region of interest" description="Disordered" evidence="1">
    <location>
        <begin position="402"/>
        <end position="472"/>
    </location>
</feature>
<evidence type="ECO:0000256" key="1">
    <source>
        <dbReference type="SAM" id="MobiDB-lite"/>
    </source>
</evidence>
<dbReference type="EMBL" id="JAFJZO010000007">
    <property type="protein sequence ID" value="KAG5510921.1"/>
    <property type="molecule type" value="Genomic_DNA"/>
</dbReference>
<feature type="region of interest" description="Disordered" evidence="1">
    <location>
        <begin position="292"/>
        <end position="347"/>
    </location>
</feature>
<feature type="compositionally biased region" description="Basic and acidic residues" evidence="1">
    <location>
        <begin position="421"/>
        <end position="440"/>
    </location>
</feature>
<evidence type="ECO:0000313" key="3">
    <source>
        <dbReference type="Proteomes" id="UP000674318"/>
    </source>
</evidence>
<organism evidence="2 3">
    <name type="scientific">Porcisia hertigi</name>
    <dbReference type="NCBI Taxonomy" id="2761500"/>
    <lineage>
        <taxon>Eukaryota</taxon>
        <taxon>Discoba</taxon>
        <taxon>Euglenozoa</taxon>
        <taxon>Kinetoplastea</taxon>
        <taxon>Metakinetoplastina</taxon>
        <taxon>Trypanosomatida</taxon>
        <taxon>Trypanosomatidae</taxon>
        <taxon>Leishmaniinae</taxon>
        <taxon>Porcisia</taxon>
    </lineage>
</organism>
<dbReference type="KEGG" id="phet:94292449"/>
<dbReference type="OrthoDB" id="10250420at2759"/>
<feature type="compositionally biased region" description="Low complexity" evidence="1">
    <location>
        <begin position="39"/>
        <end position="61"/>
    </location>
</feature>
<proteinExistence type="predicted"/>
<protein>
    <submittedName>
        <fullName evidence="2">Uncharacterized protein</fullName>
    </submittedName>
</protein>
<sequence>MPPSHVRKEEAELRQIAKHSRLARKEAQQRERKQRQRVQRAAAKNGDVAPAAEPAAASASATKKRRGAIILPGEVRELRQRLTGYGAADPTSVEVSTDRRKKTGAKKAARSPAKKSLGVAGANSNHNAAAAAASSSSSTLVPTFHEEVHFKKNMFFVDVVLHHVPHQKIDISETSAEQLVVDTCGHTKKYRLVLPYPKGMRCDAAAAVYEFENGVLHCRLPIVIGTIPADLEAENEKVAETIRQQKALRFRVTRDGDLTVRTRQALLAPTPAAQATLQKAKKAAAAATATATAQLGDDASSGREVIDAESQKEEEREGTAIPKSRKRTRDLGEEDGKVTQQGSMPASVNRVTGAAAVKAVTKEAAKKSKPDVFKAEHANAMKAAKAAAAKVHLSMHERVKLAKKVQASREERLQTRSVRKERKEEQKQKSFQRVLEEQKRQLLARASMWQPPAPRSAPKANASAKSVRFANA</sequence>
<feature type="compositionally biased region" description="Basic residues" evidence="1">
    <location>
        <begin position="99"/>
        <end position="113"/>
    </location>
</feature>
<dbReference type="Proteomes" id="UP000674318">
    <property type="component" value="Unassembled WGS sequence"/>
</dbReference>
<accession>A0A836LK03</accession>
<evidence type="ECO:0000313" key="2">
    <source>
        <dbReference type="EMBL" id="KAG5510921.1"/>
    </source>
</evidence>
<keyword evidence="3" id="KW-1185">Reference proteome</keyword>
<dbReference type="RefSeq" id="XP_067759393.1">
    <property type="nucleotide sequence ID" value="XM_067902372.1"/>
</dbReference>